<dbReference type="InterPro" id="IPR050963">
    <property type="entry name" value="Sirohydro_Cobaltochel/CbiX"/>
</dbReference>
<dbReference type="PANTHER" id="PTHR33542:SF5">
    <property type="entry name" value="FERROCHELATASE CHE1"/>
    <property type="match status" value="1"/>
</dbReference>
<evidence type="ECO:0000313" key="3">
    <source>
        <dbReference type="EMBL" id="ROO89057.1"/>
    </source>
</evidence>
<dbReference type="SUPFAM" id="SSF53800">
    <property type="entry name" value="Chelatase"/>
    <property type="match status" value="1"/>
</dbReference>
<proteinExistence type="predicted"/>
<keyword evidence="2" id="KW-0456">Lyase</keyword>
<protein>
    <submittedName>
        <fullName evidence="3">Sirohydrochlorin ferrochelatase</fullName>
    </submittedName>
</protein>
<dbReference type="Proteomes" id="UP000272400">
    <property type="component" value="Unassembled WGS sequence"/>
</dbReference>
<evidence type="ECO:0000256" key="2">
    <source>
        <dbReference type="ARBA" id="ARBA00023239"/>
    </source>
</evidence>
<dbReference type="Gene3D" id="3.40.50.1400">
    <property type="match status" value="2"/>
</dbReference>
<dbReference type="PANTHER" id="PTHR33542">
    <property type="entry name" value="SIROHYDROCHLORIN FERROCHELATASE, CHLOROPLASTIC"/>
    <property type="match status" value="1"/>
</dbReference>
<dbReference type="CDD" id="cd03414">
    <property type="entry name" value="CbiX_SirB_C"/>
    <property type="match status" value="1"/>
</dbReference>
<sequence length="250" mass="26439">MRHSSLRPPLVAVAHGSRDPRATATVESLLDLVRARGVNVRASYLDHAAPSPVHVLEGVHSAVVLPLLLTEAYHSKIDIPGVLETARRRNRRLSVRVTGTLGPHPLMCDALERRLAEVDVTPSPDTAVVLVSAGSSDPSANAVIASMAADWRRRGWYDVRPAYASATAPTPSDAISALYDAGAPRVAVASYFLAPGYFADKVRTAAEEAGACAVSPVLGAAPELAEIIVQRYRAALTRPASGPRHALSHS</sequence>
<evidence type="ECO:0000256" key="1">
    <source>
        <dbReference type="ARBA" id="ARBA00022723"/>
    </source>
</evidence>
<dbReference type="RefSeq" id="WP_123668215.1">
    <property type="nucleotide sequence ID" value="NZ_RJKE01000001.1"/>
</dbReference>
<organism evidence="3 4">
    <name type="scientific">Actinocorallia herbida</name>
    <dbReference type="NCBI Taxonomy" id="58109"/>
    <lineage>
        <taxon>Bacteria</taxon>
        <taxon>Bacillati</taxon>
        <taxon>Actinomycetota</taxon>
        <taxon>Actinomycetes</taxon>
        <taxon>Streptosporangiales</taxon>
        <taxon>Thermomonosporaceae</taxon>
        <taxon>Actinocorallia</taxon>
    </lineage>
</organism>
<keyword evidence="4" id="KW-1185">Reference proteome</keyword>
<dbReference type="AlphaFoldDB" id="A0A3N1D6A0"/>
<accession>A0A3N1D6A0</accession>
<dbReference type="GO" id="GO:0046872">
    <property type="term" value="F:metal ion binding"/>
    <property type="evidence" value="ECO:0007669"/>
    <property type="project" value="UniProtKB-KW"/>
</dbReference>
<dbReference type="Pfam" id="PF01903">
    <property type="entry name" value="CbiX"/>
    <property type="match status" value="2"/>
</dbReference>
<comment type="caution">
    <text evidence="3">The sequence shown here is derived from an EMBL/GenBank/DDBJ whole genome shotgun (WGS) entry which is preliminary data.</text>
</comment>
<reference evidence="3 4" key="1">
    <citation type="submission" date="2018-11" db="EMBL/GenBank/DDBJ databases">
        <title>Sequencing the genomes of 1000 actinobacteria strains.</title>
        <authorList>
            <person name="Klenk H.-P."/>
        </authorList>
    </citation>
    <scope>NUCLEOTIDE SEQUENCE [LARGE SCALE GENOMIC DNA]</scope>
    <source>
        <strain evidence="3 4">DSM 44254</strain>
    </source>
</reference>
<gene>
    <name evidence="3" type="ORF">EDD29_6744</name>
</gene>
<dbReference type="InterPro" id="IPR002762">
    <property type="entry name" value="CbiX-like"/>
</dbReference>
<dbReference type="EMBL" id="RJKE01000001">
    <property type="protein sequence ID" value="ROO89057.1"/>
    <property type="molecule type" value="Genomic_DNA"/>
</dbReference>
<dbReference type="CDD" id="cd03416">
    <property type="entry name" value="CbiX_SirB_N"/>
    <property type="match status" value="1"/>
</dbReference>
<evidence type="ECO:0000313" key="4">
    <source>
        <dbReference type="Proteomes" id="UP000272400"/>
    </source>
</evidence>
<keyword evidence="1" id="KW-0479">Metal-binding</keyword>
<dbReference type="GO" id="GO:0016829">
    <property type="term" value="F:lyase activity"/>
    <property type="evidence" value="ECO:0007669"/>
    <property type="project" value="UniProtKB-KW"/>
</dbReference>
<dbReference type="OrthoDB" id="482456at2"/>
<name>A0A3N1D6A0_9ACTN</name>